<dbReference type="Gene3D" id="3.40.50.2300">
    <property type="match status" value="2"/>
</dbReference>
<dbReference type="CDD" id="cd01949">
    <property type="entry name" value="GGDEF"/>
    <property type="match status" value="1"/>
</dbReference>
<dbReference type="PANTHER" id="PTHR45138:SF9">
    <property type="entry name" value="DIGUANYLATE CYCLASE DGCM-RELATED"/>
    <property type="match status" value="1"/>
</dbReference>
<dbReference type="SUPFAM" id="SSF52172">
    <property type="entry name" value="CheY-like"/>
    <property type="match status" value="2"/>
</dbReference>
<keyword evidence="7" id="KW-1185">Reference proteome</keyword>
<evidence type="ECO:0000313" key="6">
    <source>
        <dbReference type="EMBL" id="MBS4197761.1"/>
    </source>
</evidence>
<evidence type="ECO:0000259" key="4">
    <source>
        <dbReference type="PROSITE" id="PS50887"/>
    </source>
</evidence>
<feature type="domain" description="Response regulatory" evidence="3">
    <location>
        <begin position="111"/>
        <end position="227"/>
    </location>
</feature>
<dbReference type="NCBIfam" id="TIGR00254">
    <property type="entry name" value="GGDEF"/>
    <property type="match status" value="1"/>
</dbReference>
<dbReference type="InterPro" id="IPR008207">
    <property type="entry name" value="Sig_transdc_His_kin_Hpt_dom"/>
</dbReference>
<dbReference type="InterPro" id="IPR029787">
    <property type="entry name" value="Nucleotide_cyclase"/>
</dbReference>
<dbReference type="GO" id="GO:0000160">
    <property type="term" value="P:phosphorelay signal transduction system"/>
    <property type="evidence" value="ECO:0007669"/>
    <property type="project" value="InterPro"/>
</dbReference>
<dbReference type="AlphaFoldDB" id="A0A942TJ72"/>
<evidence type="ECO:0000256" key="2">
    <source>
        <dbReference type="PROSITE-ProRule" id="PRU00169"/>
    </source>
</evidence>
<dbReference type="EC" id="2.7.7.65" evidence="6"/>
<evidence type="ECO:0000256" key="1">
    <source>
        <dbReference type="PROSITE-ProRule" id="PRU00110"/>
    </source>
</evidence>
<sequence length="538" mass="62821">MDLQKYINHLFQSIKSKLSEWLSLEDGETILAEDVYRFLHSIKGTSGTLQLVNLMQVSDGLLNKLDRYKKEWDITDLKTFLFPIIELTYSHENFNESVISDEPVFHTNAPLIQIIDDDVSLLMLLKDVLEEKNWIVVTNTNPDKAVKQYFEMKPDCLILDIQLPHKDGFQVLQEIQEHNEKHFIPTIMISIKNNKQTRIEAYQKGADDFLNKPIDIQELVAKIERHLQRKRIFEQSVLIDELTQVYNRKFLVESLPRFFQHFNRSKEEFSICIVDIDFFKKINDTYGHLMGDKVLKEFAQYLKSHIRTLDMIYRYGGEEFVIVFPKTTNKEAKGRIEELIKGFSQKVFSHNDIDFSVSFSAGVFTVEDESVTMDEAFKRADSSLYEAKRLGRARVECSQLVDNVYQKVILNISVVDDDIIIRTILAQILESLTIKHVELNIKVFENGPSFLNSEHAKEDINHFLILDGIMPIMDGLEVLQKIKQSSNAHRYKVLMLTGRKSKNEIEHALKLGADDYVIKPFYVRELKERIERMLNRMK</sequence>
<organism evidence="6 7">
    <name type="scientific">Lederbergia citri</name>
    <dbReference type="NCBI Taxonomy" id="2833580"/>
    <lineage>
        <taxon>Bacteria</taxon>
        <taxon>Bacillati</taxon>
        <taxon>Bacillota</taxon>
        <taxon>Bacilli</taxon>
        <taxon>Bacillales</taxon>
        <taxon>Bacillaceae</taxon>
        <taxon>Lederbergia</taxon>
    </lineage>
</organism>
<dbReference type="InterPro" id="IPR043128">
    <property type="entry name" value="Rev_trsase/Diguanyl_cyclase"/>
</dbReference>
<dbReference type="InterPro" id="IPR001789">
    <property type="entry name" value="Sig_transdc_resp-reg_receiver"/>
</dbReference>
<feature type="domain" description="GGDEF" evidence="4">
    <location>
        <begin position="267"/>
        <end position="400"/>
    </location>
</feature>
<keyword evidence="6" id="KW-0808">Transferase</keyword>
<dbReference type="InterPro" id="IPR011006">
    <property type="entry name" value="CheY-like_superfamily"/>
</dbReference>
<name>A0A942TJ72_9BACI</name>
<dbReference type="SMART" id="SM00448">
    <property type="entry name" value="REC"/>
    <property type="match status" value="2"/>
</dbReference>
<dbReference type="Gene3D" id="3.30.70.270">
    <property type="match status" value="1"/>
</dbReference>
<evidence type="ECO:0000259" key="5">
    <source>
        <dbReference type="PROSITE" id="PS50894"/>
    </source>
</evidence>
<dbReference type="GO" id="GO:1902201">
    <property type="term" value="P:negative regulation of bacterial-type flagellum-dependent cell motility"/>
    <property type="evidence" value="ECO:0007669"/>
    <property type="project" value="TreeGrafter"/>
</dbReference>
<dbReference type="PANTHER" id="PTHR45138">
    <property type="entry name" value="REGULATORY COMPONENTS OF SENSORY TRANSDUCTION SYSTEM"/>
    <property type="match status" value="1"/>
</dbReference>
<dbReference type="InterPro" id="IPR050469">
    <property type="entry name" value="Diguanylate_Cyclase"/>
</dbReference>
<feature type="domain" description="Response regulatory" evidence="3">
    <location>
        <begin position="411"/>
        <end position="534"/>
    </location>
</feature>
<dbReference type="GO" id="GO:0052621">
    <property type="term" value="F:diguanylate cyclase activity"/>
    <property type="evidence" value="ECO:0007669"/>
    <property type="project" value="UniProtKB-EC"/>
</dbReference>
<dbReference type="PROSITE" id="PS50887">
    <property type="entry name" value="GGDEF"/>
    <property type="match status" value="1"/>
</dbReference>
<dbReference type="SUPFAM" id="SSF55073">
    <property type="entry name" value="Nucleotide cyclase"/>
    <property type="match status" value="1"/>
</dbReference>
<dbReference type="GO" id="GO:0043709">
    <property type="term" value="P:cell adhesion involved in single-species biofilm formation"/>
    <property type="evidence" value="ECO:0007669"/>
    <property type="project" value="TreeGrafter"/>
</dbReference>
<gene>
    <name evidence="6" type="ORF">KHA97_22225</name>
</gene>
<dbReference type="GO" id="GO:0005886">
    <property type="term" value="C:plasma membrane"/>
    <property type="evidence" value="ECO:0007669"/>
    <property type="project" value="TreeGrafter"/>
</dbReference>
<dbReference type="PROSITE" id="PS50110">
    <property type="entry name" value="RESPONSE_REGULATORY"/>
    <property type="match status" value="2"/>
</dbReference>
<keyword evidence="6" id="KW-0548">Nucleotidyltransferase</keyword>
<dbReference type="Proteomes" id="UP000681414">
    <property type="component" value="Unassembled WGS sequence"/>
</dbReference>
<evidence type="ECO:0000313" key="7">
    <source>
        <dbReference type="Proteomes" id="UP000681414"/>
    </source>
</evidence>
<proteinExistence type="predicted"/>
<dbReference type="Pfam" id="PF00072">
    <property type="entry name" value="Response_reg"/>
    <property type="match status" value="2"/>
</dbReference>
<protein>
    <submittedName>
        <fullName evidence="6">Diguanylate cyclase</fullName>
        <ecNumber evidence="6">2.7.7.65</ecNumber>
    </submittedName>
</protein>
<dbReference type="EMBL" id="JAGYPG010000005">
    <property type="protein sequence ID" value="MBS4197761.1"/>
    <property type="molecule type" value="Genomic_DNA"/>
</dbReference>
<keyword evidence="2" id="KW-0597">Phosphoprotein</keyword>
<feature type="modified residue" description="4-aspartylphosphate" evidence="2">
    <location>
        <position position="160"/>
    </location>
</feature>
<feature type="domain" description="HPt" evidence="5">
    <location>
        <begin position="1"/>
        <end position="102"/>
    </location>
</feature>
<reference evidence="6 7" key="1">
    <citation type="submission" date="2021-05" db="EMBL/GenBank/DDBJ databases">
        <title>Novel Bacillus species.</title>
        <authorList>
            <person name="Liu G."/>
        </authorList>
    </citation>
    <scope>NUCLEOTIDE SEQUENCE [LARGE SCALE GENOMIC DNA]</scope>
    <source>
        <strain evidence="7">FJAT-49780</strain>
    </source>
</reference>
<dbReference type="RefSeq" id="WP_213126994.1">
    <property type="nucleotide sequence ID" value="NZ_JAGYPG010000005.1"/>
</dbReference>
<dbReference type="CDD" id="cd00156">
    <property type="entry name" value="REC"/>
    <property type="match status" value="1"/>
</dbReference>
<evidence type="ECO:0000259" key="3">
    <source>
        <dbReference type="PROSITE" id="PS50110"/>
    </source>
</evidence>
<feature type="modified residue" description="Phosphohistidine" evidence="1">
    <location>
        <position position="40"/>
    </location>
</feature>
<dbReference type="SMART" id="SM00267">
    <property type="entry name" value="GGDEF"/>
    <property type="match status" value="1"/>
</dbReference>
<comment type="caution">
    <text evidence="6">The sequence shown here is derived from an EMBL/GenBank/DDBJ whole genome shotgun (WGS) entry which is preliminary data.</text>
</comment>
<feature type="modified residue" description="4-aspartylphosphate" evidence="2">
    <location>
        <position position="467"/>
    </location>
</feature>
<dbReference type="PROSITE" id="PS50894">
    <property type="entry name" value="HPT"/>
    <property type="match status" value="1"/>
</dbReference>
<dbReference type="InterPro" id="IPR000160">
    <property type="entry name" value="GGDEF_dom"/>
</dbReference>
<dbReference type="FunFam" id="3.30.70.270:FF:000001">
    <property type="entry name" value="Diguanylate cyclase domain protein"/>
    <property type="match status" value="1"/>
</dbReference>
<dbReference type="Pfam" id="PF00990">
    <property type="entry name" value="GGDEF"/>
    <property type="match status" value="1"/>
</dbReference>
<accession>A0A942TJ72</accession>